<feature type="signal peptide" evidence="2">
    <location>
        <begin position="1"/>
        <end position="33"/>
    </location>
</feature>
<name>A0A291Q2T4_9ACTN</name>
<organism evidence="3 4">
    <name type="scientific">Streptomyces formicae</name>
    <dbReference type="NCBI Taxonomy" id="1616117"/>
    <lineage>
        <taxon>Bacteria</taxon>
        <taxon>Bacillati</taxon>
        <taxon>Actinomycetota</taxon>
        <taxon>Actinomycetes</taxon>
        <taxon>Kitasatosporales</taxon>
        <taxon>Streptomycetaceae</taxon>
        <taxon>Streptomyces</taxon>
    </lineage>
</organism>
<feature type="region of interest" description="Disordered" evidence="1">
    <location>
        <begin position="47"/>
        <end position="66"/>
    </location>
</feature>
<evidence type="ECO:0008006" key="5">
    <source>
        <dbReference type="Google" id="ProtNLM"/>
    </source>
</evidence>
<protein>
    <recommendedName>
        <fullName evidence="5">Secreted protein</fullName>
    </recommendedName>
</protein>
<accession>A0A291Q2T4</accession>
<dbReference type="RefSeq" id="WP_098240854.1">
    <property type="nucleotide sequence ID" value="NZ_CP022685.1"/>
</dbReference>
<dbReference type="KEGG" id="sfk:KY5_0777c"/>
<reference evidence="3 4" key="1">
    <citation type="submission" date="2017-08" db="EMBL/GenBank/DDBJ databases">
        <title>Complete Genome Sequence of Streptomyces formicae KY5, the formicamycin producer.</title>
        <authorList>
            <person name="Holmes N.A."/>
            <person name="Devine R."/>
            <person name="Qin Z."/>
            <person name="Seipke R.F."/>
            <person name="Wilkinson B."/>
            <person name="Hutchings M.I."/>
        </authorList>
    </citation>
    <scope>NUCLEOTIDE SEQUENCE [LARGE SCALE GENOMIC DNA]</scope>
    <source>
        <strain evidence="3 4">KY5</strain>
    </source>
</reference>
<evidence type="ECO:0000313" key="4">
    <source>
        <dbReference type="Proteomes" id="UP000221011"/>
    </source>
</evidence>
<evidence type="ECO:0000256" key="2">
    <source>
        <dbReference type="SAM" id="SignalP"/>
    </source>
</evidence>
<keyword evidence="4" id="KW-1185">Reference proteome</keyword>
<sequence length="66" mass="6510">MSKQTFLRPAAGLLAACGMTGALLLGASATAQAGEPSVRCPGGCAQVVPGTPTTGDVTTQGNWEPH</sequence>
<dbReference type="Proteomes" id="UP000221011">
    <property type="component" value="Chromosome"/>
</dbReference>
<evidence type="ECO:0000256" key="1">
    <source>
        <dbReference type="SAM" id="MobiDB-lite"/>
    </source>
</evidence>
<dbReference type="EMBL" id="CP022685">
    <property type="protein sequence ID" value="ATL25795.1"/>
    <property type="molecule type" value="Genomic_DNA"/>
</dbReference>
<evidence type="ECO:0000313" key="3">
    <source>
        <dbReference type="EMBL" id="ATL25795.1"/>
    </source>
</evidence>
<gene>
    <name evidence="3" type="ORF">KY5_0777c</name>
</gene>
<proteinExistence type="predicted"/>
<keyword evidence="2" id="KW-0732">Signal</keyword>
<dbReference type="AlphaFoldDB" id="A0A291Q2T4"/>
<feature type="chain" id="PRO_5012742118" description="Secreted protein" evidence="2">
    <location>
        <begin position="34"/>
        <end position="66"/>
    </location>
</feature>